<dbReference type="Pfam" id="PF22752">
    <property type="entry name" value="DUF488-N3i"/>
    <property type="match status" value="1"/>
</dbReference>
<dbReference type="AlphaFoldDB" id="A0A537J7K4"/>
<proteinExistence type="predicted"/>
<evidence type="ECO:0000313" key="1">
    <source>
        <dbReference type="EMBL" id="TMI79529.1"/>
    </source>
</evidence>
<dbReference type="PANTHER" id="PTHR36849">
    <property type="entry name" value="CYTOPLASMIC PROTEIN-RELATED"/>
    <property type="match status" value="1"/>
</dbReference>
<dbReference type="InterPro" id="IPR052552">
    <property type="entry name" value="YeaO-like"/>
</dbReference>
<dbReference type="PANTHER" id="PTHR36849:SF1">
    <property type="entry name" value="CYTOPLASMIC PROTEIN"/>
    <property type="match status" value="1"/>
</dbReference>
<evidence type="ECO:0000313" key="2">
    <source>
        <dbReference type="Proteomes" id="UP000320048"/>
    </source>
</evidence>
<dbReference type="EMBL" id="VBAO01000279">
    <property type="protein sequence ID" value="TMI79529.1"/>
    <property type="molecule type" value="Genomic_DNA"/>
</dbReference>
<organism evidence="1 2">
    <name type="scientific">Candidatus Segetimicrobium genomatis</name>
    <dbReference type="NCBI Taxonomy" id="2569760"/>
    <lineage>
        <taxon>Bacteria</taxon>
        <taxon>Bacillati</taxon>
        <taxon>Candidatus Sysuimicrobiota</taxon>
        <taxon>Candidatus Sysuimicrobiia</taxon>
        <taxon>Candidatus Sysuimicrobiales</taxon>
        <taxon>Candidatus Segetimicrobiaceae</taxon>
        <taxon>Candidatus Segetimicrobium</taxon>
    </lineage>
</organism>
<comment type="caution">
    <text evidence="1">The sequence shown here is derived from an EMBL/GenBank/DDBJ whole genome shotgun (WGS) entry which is preliminary data.</text>
</comment>
<accession>A0A537J7K4</accession>
<sequence>MIRLKRAYDPASPSDGTRVLVDRIWPRGLSKAKVKIDAWMGDLGPSTALRTWFAHDPAKWSEFRARYIEELAAKRPLLDQLAPRARGGTLTLVYGARDPLHNQAVVIKEVLEGAGRPPRPRRARRRGRGRR</sequence>
<protein>
    <submittedName>
        <fullName evidence="1">DUF488 domain-containing protein</fullName>
    </submittedName>
</protein>
<dbReference type="Proteomes" id="UP000320048">
    <property type="component" value="Unassembled WGS sequence"/>
</dbReference>
<reference evidence="1 2" key="1">
    <citation type="journal article" date="2019" name="Nat. Microbiol.">
        <title>Mediterranean grassland soil C-N compound turnover is dependent on rainfall and depth, and is mediated by genomically divergent microorganisms.</title>
        <authorList>
            <person name="Diamond S."/>
            <person name="Andeer P.F."/>
            <person name="Li Z."/>
            <person name="Crits-Christoph A."/>
            <person name="Burstein D."/>
            <person name="Anantharaman K."/>
            <person name="Lane K.R."/>
            <person name="Thomas B.C."/>
            <person name="Pan C."/>
            <person name="Northen T.R."/>
            <person name="Banfield J.F."/>
        </authorList>
    </citation>
    <scope>NUCLEOTIDE SEQUENCE [LARGE SCALE GENOMIC DNA]</scope>
    <source>
        <strain evidence="1">NP_7</strain>
    </source>
</reference>
<name>A0A537J7K4_9BACT</name>
<gene>
    <name evidence="1" type="ORF">E6H04_10430</name>
</gene>